<dbReference type="Proteomes" id="UP000243579">
    <property type="component" value="Unassembled WGS sequence"/>
</dbReference>
<evidence type="ECO:0000313" key="2">
    <source>
        <dbReference type="Proteomes" id="UP000243579"/>
    </source>
</evidence>
<comment type="caution">
    <text evidence="1">The sequence shown here is derived from an EMBL/GenBank/DDBJ whole genome shotgun (WGS) entry which is preliminary data.</text>
</comment>
<keyword evidence="2" id="KW-1185">Reference proteome</keyword>
<gene>
    <name evidence="1" type="ORF">ACHHYP_03271</name>
</gene>
<reference evidence="1 2" key="1">
    <citation type="journal article" date="2014" name="Genome Biol. Evol.">
        <title>The secreted proteins of Achlya hypogyna and Thraustotheca clavata identify the ancestral oomycete secretome and reveal gene acquisitions by horizontal gene transfer.</title>
        <authorList>
            <person name="Misner I."/>
            <person name="Blouin N."/>
            <person name="Leonard G."/>
            <person name="Richards T.A."/>
            <person name="Lane C.E."/>
        </authorList>
    </citation>
    <scope>NUCLEOTIDE SEQUENCE [LARGE SCALE GENOMIC DNA]</scope>
    <source>
        <strain evidence="1 2">ATCC 48635</strain>
    </source>
</reference>
<name>A0A1V9ZS53_ACHHY</name>
<dbReference type="PANTHER" id="PTHR38585">
    <property type="entry name" value="TRANSMEMBRANE PROTEIN"/>
    <property type="match status" value="1"/>
</dbReference>
<sequence length="334" mass="36082">MGNELGNEAPTARVAELRETLAAFRDHRLVGVLERTAIDAVGGGALFLGGVSATQVLMYVLGVSVSMPVLPSVLGAVGVASSSACAGAFCFRGTGKDPTPLQLTAAATSGLLLFRLLGGRFRALAPSDFRHPGAFGHTKITLPATIEYADGNARAVIQSFGRLYGCHTCGTRSSKYHADHMPPVLVAKAENARLWAKMFGSVTQRYYPQCEQCSNTQGALVKKNAKQLKTHLLQLRSYHWTGFWMVLFGASGLGGVARRSEDDLEAPSTVVEQVVATATDAVQKPMLVVLREREQRLLERRRTESDADARRAIDDEIAVICARKAAIKRAMRQR</sequence>
<dbReference type="EMBL" id="JNBR01000028">
    <property type="protein sequence ID" value="OQS00620.1"/>
    <property type="molecule type" value="Genomic_DNA"/>
</dbReference>
<evidence type="ECO:0008006" key="3">
    <source>
        <dbReference type="Google" id="ProtNLM"/>
    </source>
</evidence>
<evidence type="ECO:0000313" key="1">
    <source>
        <dbReference type="EMBL" id="OQS00620.1"/>
    </source>
</evidence>
<dbReference type="PANTHER" id="PTHR38585:SF1">
    <property type="entry name" value="TRANSMEMBRANE PROTEIN"/>
    <property type="match status" value="1"/>
</dbReference>
<organism evidence="1 2">
    <name type="scientific">Achlya hypogyna</name>
    <name type="common">Oomycete</name>
    <name type="synonym">Protoachlya hypogyna</name>
    <dbReference type="NCBI Taxonomy" id="1202772"/>
    <lineage>
        <taxon>Eukaryota</taxon>
        <taxon>Sar</taxon>
        <taxon>Stramenopiles</taxon>
        <taxon>Oomycota</taxon>
        <taxon>Saprolegniomycetes</taxon>
        <taxon>Saprolegniales</taxon>
        <taxon>Achlyaceae</taxon>
        <taxon>Achlya</taxon>
    </lineage>
</organism>
<dbReference type="OrthoDB" id="70850at2759"/>
<protein>
    <recommendedName>
        <fullName evidence="3">Transmembrane protein</fullName>
    </recommendedName>
</protein>
<dbReference type="AlphaFoldDB" id="A0A1V9ZS53"/>
<accession>A0A1V9ZS53</accession>
<dbReference type="STRING" id="1202772.A0A1V9ZS53"/>
<proteinExistence type="predicted"/>